<feature type="domain" description="HTH LytTR-type" evidence="4">
    <location>
        <begin position="152"/>
        <end position="224"/>
    </location>
</feature>
<dbReference type="EMBL" id="VMBG01000001">
    <property type="protein sequence ID" value="TSJ78067.1"/>
    <property type="molecule type" value="Genomic_DNA"/>
</dbReference>
<dbReference type="GO" id="GO:0032993">
    <property type="term" value="C:protein-DNA complex"/>
    <property type="evidence" value="ECO:0007669"/>
    <property type="project" value="TreeGrafter"/>
</dbReference>
<comment type="caution">
    <text evidence="5">The sequence shown here is derived from an EMBL/GenBank/DDBJ whole genome shotgun (WGS) entry which is preliminary data.</text>
</comment>
<dbReference type="SUPFAM" id="SSF52172">
    <property type="entry name" value="CheY-like"/>
    <property type="match status" value="1"/>
</dbReference>
<protein>
    <submittedName>
        <fullName evidence="5">Response regulator transcription factor</fullName>
    </submittedName>
</protein>
<dbReference type="SMART" id="SM00850">
    <property type="entry name" value="LytTR"/>
    <property type="match status" value="1"/>
</dbReference>
<evidence type="ECO:0000256" key="1">
    <source>
        <dbReference type="ARBA" id="ARBA00023125"/>
    </source>
</evidence>
<feature type="modified residue" description="4-aspartylphosphate" evidence="2">
    <location>
        <position position="67"/>
    </location>
</feature>
<dbReference type="SMART" id="SM00448">
    <property type="entry name" value="REC"/>
    <property type="match status" value="1"/>
</dbReference>
<dbReference type="GO" id="GO:0006355">
    <property type="term" value="P:regulation of DNA-templated transcription"/>
    <property type="evidence" value="ECO:0007669"/>
    <property type="project" value="TreeGrafter"/>
</dbReference>
<dbReference type="GO" id="GO:0005829">
    <property type="term" value="C:cytosol"/>
    <property type="evidence" value="ECO:0007669"/>
    <property type="project" value="TreeGrafter"/>
</dbReference>
<dbReference type="GO" id="GO:0000156">
    <property type="term" value="F:phosphorelay response regulator activity"/>
    <property type="evidence" value="ECO:0007669"/>
    <property type="project" value="TreeGrafter"/>
</dbReference>
<reference evidence="5 6" key="1">
    <citation type="submission" date="2019-07" db="EMBL/GenBank/DDBJ databases">
        <title>Description of 53C-WASEF.</title>
        <authorList>
            <person name="Pitt A."/>
            <person name="Hahn M.W."/>
        </authorList>
    </citation>
    <scope>NUCLEOTIDE SEQUENCE [LARGE SCALE GENOMIC DNA]</scope>
    <source>
        <strain evidence="5 6">53C-WASEF</strain>
    </source>
</reference>
<dbReference type="PROSITE" id="PS50930">
    <property type="entry name" value="HTH_LYTTR"/>
    <property type="match status" value="1"/>
</dbReference>
<dbReference type="PROSITE" id="PS50110">
    <property type="entry name" value="RESPONSE_REGULATORY"/>
    <property type="match status" value="1"/>
</dbReference>
<evidence type="ECO:0000259" key="4">
    <source>
        <dbReference type="PROSITE" id="PS50930"/>
    </source>
</evidence>
<dbReference type="Gene3D" id="2.40.50.1020">
    <property type="entry name" value="LytTr DNA-binding domain"/>
    <property type="match status" value="1"/>
</dbReference>
<dbReference type="InterPro" id="IPR007492">
    <property type="entry name" value="LytTR_DNA-bd_dom"/>
</dbReference>
<keyword evidence="1" id="KW-0238">DNA-binding</keyword>
<dbReference type="RefSeq" id="WP_144228408.1">
    <property type="nucleotide sequence ID" value="NZ_CBCRVV010000001.1"/>
</dbReference>
<evidence type="ECO:0000259" key="3">
    <source>
        <dbReference type="PROSITE" id="PS50110"/>
    </source>
</evidence>
<organism evidence="5 6">
    <name type="scientific">Rariglobus hedericola</name>
    <dbReference type="NCBI Taxonomy" id="2597822"/>
    <lineage>
        <taxon>Bacteria</taxon>
        <taxon>Pseudomonadati</taxon>
        <taxon>Verrucomicrobiota</taxon>
        <taxon>Opitutia</taxon>
        <taxon>Opitutales</taxon>
        <taxon>Opitutaceae</taxon>
        <taxon>Rariglobus</taxon>
    </lineage>
</organism>
<evidence type="ECO:0000313" key="6">
    <source>
        <dbReference type="Proteomes" id="UP000315648"/>
    </source>
</evidence>
<gene>
    <name evidence="5" type="ORF">FPL22_01780</name>
</gene>
<dbReference type="Pfam" id="PF00072">
    <property type="entry name" value="Response_reg"/>
    <property type="match status" value="1"/>
</dbReference>
<evidence type="ECO:0000256" key="2">
    <source>
        <dbReference type="PROSITE-ProRule" id="PRU00169"/>
    </source>
</evidence>
<dbReference type="InterPro" id="IPR039420">
    <property type="entry name" value="WalR-like"/>
</dbReference>
<dbReference type="GO" id="GO:0000976">
    <property type="term" value="F:transcription cis-regulatory region binding"/>
    <property type="evidence" value="ECO:0007669"/>
    <property type="project" value="TreeGrafter"/>
</dbReference>
<dbReference type="Proteomes" id="UP000315648">
    <property type="component" value="Unassembled WGS sequence"/>
</dbReference>
<dbReference type="PANTHER" id="PTHR48111:SF3">
    <property type="entry name" value="TRANSCRIPTIONAL REGULATORY PROTEIN BTSR"/>
    <property type="match status" value="1"/>
</dbReference>
<dbReference type="InterPro" id="IPR001789">
    <property type="entry name" value="Sig_transdc_resp-reg_receiver"/>
</dbReference>
<dbReference type="PANTHER" id="PTHR48111">
    <property type="entry name" value="REGULATOR OF RPOS"/>
    <property type="match status" value="1"/>
</dbReference>
<keyword evidence="2" id="KW-0597">Phosphoprotein</keyword>
<proteinExistence type="predicted"/>
<feature type="domain" description="Response regulatory" evidence="3">
    <location>
        <begin position="16"/>
        <end position="127"/>
    </location>
</feature>
<sequence length="259" mass="28281">MPAATHSAAPTAEPLNVLLVDDERLARKYLRELLSEQAGVSVIGEADSVAAAAELARQLRPDVIFLDVQMPPASGFDLLPLLDPAPVIVFVTAHDEFAVRAFTVSAADYLLKPVATDRLALALQHVRNRLNVPAIVPSESATPFALGLDDPLILRDSGRLRRVRARDIAALAGEGSYTRVYLSDERSMLVLRRMDAWETMLPAPPFLRAERSLIVNLERVDSLDIRSRDEGVLRLAADGAPARVLGRVALSRLRAALRM</sequence>
<dbReference type="OrthoDB" id="236568at2"/>
<dbReference type="InterPro" id="IPR011006">
    <property type="entry name" value="CheY-like_superfamily"/>
</dbReference>
<name>A0A556QN63_9BACT</name>
<keyword evidence="6" id="KW-1185">Reference proteome</keyword>
<accession>A0A556QN63</accession>
<dbReference type="AlphaFoldDB" id="A0A556QN63"/>
<evidence type="ECO:0000313" key="5">
    <source>
        <dbReference type="EMBL" id="TSJ78067.1"/>
    </source>
</evidence>
<dbReference type="Pfam" id="PF04397">
    <property type="entry name" value="LytTR"/>
    <property type="match status" value="1"/>
</dbReference>
<dbReference type="Gene3D" id="3.40.50.2300">
    <property type="match status" value="1"/>
</dbReference>